<gene>
    <name evidence="2" type="ORF">HNP84_001876</name>
</gene>
<name>A0A840P2K9_9ACTN</name>
<dbReference type="EMBL" id="JACHGN010000003">
    <property type="protein sequence ID" value="MBB5132163.1"/>
    <property type="molecule type" value="Genomic_DNA"/>
</dbReference>
<sequence>MAMRKARWRTACAATCRTSSRSGEGAAGAAPRAMARPGSATAGTEGAGSGQTA</sequence>
<dbReference type="RefSeq" id="WP_185048938.1">
    <property type="nucleotide sequence ID" value="NZ_BAABIX010000055.1"/>
</dbReference>
<evidence type="ECO:0000313" key="2">
    <source>
        <dbReference type="EMBL" id="MBB5132163.1"/>
    </source>
</evidence>
<reference evidence="2 3" key="1">
    <citation type="submission" date="2020-08" db="EMBL/GenBank/DDBJ databases">
        <title>Genomic Encyclopedia of Type Strains, Phase IV (KMG-IV): sequencing the most valuable type-strain genomes for metagenomic binning, comparative biology and taxonomic classification.</title>
        <authorList>
            <person name="Goeker M."/>
        </authorList>
    </citation>
    <scope>NUCLEOTIDE SEQUENCE [LARGE SCALE GENOMIC DNA]</scope>
    <source>
        <strain evidence="2 3">DSM 45615</strain>
    </source>
</reference>
<keyword evidence="3" id="KW-1185">Reference proteome</keyword>
<dbReference type="AlphaFoldDB" id="A0A840P2K9"/>
<organism evidence="2 3">
    <name type="scientific">Thermocatellispora tengchongensis</name>
    <dbReference type="NCBI Taxonomy" id="1073253"/>
    <lineage>
        <taxon>Bacteria</taxon>
        <taxon>Bacillati</taxon>
        <taxon>Actinomycetota</taxon>
        <taxon>Actinomycetes</taxon>
        <taxon>Streptosporangiales</taxon>
        <taxon>Streptosporangiaceae</taxon>
        <taxon>Thermocatellispora</taxon>
    </lineage>
</organism>
<comment type="caution">
    <text evidence="2">The sequence shown here is derived from an EMBL/GenBank/DDBJ whole genome shotgun (WGS) entry which is preliminary data.</text>
</comment>
<evidence type="ECO:0000256" key="1">
    <source>
        <dbReference type="SAM" id="MobiDB-lite"/>
    </source>
</evidence>
<feature type="compositionally biased region" description="Low complexity" evidence="1">
    <location>
        <begin position="17"/>
        <end position="44"/>
    </location>
</feature>
<proteinExistence type="predicted"/>
<evidence type="ECO:0000313" key="3">
    <source>
        <dbReference type="Proteomes" id="UP000578449"/>
    </source>
</evidence>
<protein>
    <submittedName>
        <fullName evidence="2">Uncharacterized protein</fullName>
    </submittedName>
</protein>
<feature type="region of interest" description="Disordered" evidence="1">
    <location>
        <begin position="17"/>
        <end position="53"/>
    </location>
</feature>
<dbReference type="Proteomes" id="UP000578449">
    <property type="component" value="Unassembled WGS sequence"/>
</dbReference>
<accession>A0A840P2K9</accession>